<dbReference type="RefSeq" id="WP_310797803.1">
    <property type="nucleotide sequence ID" value="NZ_CP123872.1"/>
</dbReference>
<reference evidence="3" key="1">
    <citation type="submission" date="2023-04" db="EMBL/GenBank/DDBJ databases">
        <title>Complete genome sequence of Temperatibacter marinus.</title>
        <authorList>
            <person name="Rong J.-C."/>
            <person name="Yi M.-L."/>
            <person name="Zhao Q."/>
        </authorList>
    </citation>
    <scope>NUCLEOTIDE SEQUENCE</scope>
    <source>
        <strain evidence="3">NBRC 110045</strain>
    </source>
</reference>
<dbReference type="PROSITE" id="PS51257">
    <property type="entry name" value="PROKAR_LIPOPROTEIN"/>
    <property type="match status" value="1"/>
</dbReference>
<gene>
    <name evidence="3" type="ORF">QGN29_10455</name>
</gene>
<dbReference type="EMBL" id="CP123872">
    <property type="protein sequence ID" value="WND01969.1"/>
    <property type="molecule type" value="Genomic_DNA"/>
</dbReference>
<keyword evidence="4" id="KW-1185">Reference proteome</keyword>
<dbReference type="AlphaFoldDB" id="A0AA52EG93"/>
<feature type="signal peptide" evidence="2">
    <location>
        <begin position="1"/>
        <end position="18"/>
    </location>
</feature>
<evidence type="ECO:0000313" key="4">
    <source>
        <dbReference type="Proteomes" id="UP001268683"/>
    </source>
</evidence>
<keyword evidence="2" id="KW-0732">Signal</keyword>
<feature type="region of interest" description="Disordered" evidence="1">
    <location>
        <begin position="188"/>
        <end position="210"/>
    </location>
</feature>
<name>A0AA52EG93_9PROT</name>
<dbReference type="Proteomes" id="UP001268683">
    <property type="component" value="Chromosome"/>
</dbReference>
<proteinExistence type="predicted"/>
<evidence type="ECO:0000313" key="3">
    <source>
        <dbReference type="EMBL" id="WND01969.1"/>
    </source>
</evidence>
<sequence>MFDLKLLTLCLLSIVLVACQSEGPNSSTALPSSYAVVSLYNGPVPKESGLPPKTLLESRSSAALSQHLAKKFINVQSLQTQRYGSKIDILNRLRLFKQQGIGQLILVSVKGTSRHLGRNKTLKIKTTAEIYTVSTGKIVSSFGVREQQTTLTGACTGYCETRTLIQMAEEQSQVLAQYISAHILPEQPSDSASKEPLTKAESPQQSSSRKDIPQDIFESLIYGVEFINITPALFEILEADLKTLDKMRSLTVRTIKRKNTHYILRYDSGLSISQLRQALQKSLYNNNLKAKINLYGNTFIITVQSTS</sequence>
<evidence type="ECO:0008006" key="5">
    <source>
        <dbReference type="Google" id="ProtNLM"/>
    </source>
</evidence>
<feature type="chain" id="PRO_5041225969" description="FlgO domain-containing protein" evidence="2">
    <location>
        <begin position="19"/>
        <end position="307"/>
    </location>
</feature>
<protein>
    <recommendedName>
        <fullName evidence="5">FlgO domain-containing protein</fullName>
    </recommendedName>
</protein>
<organism evidence="3 4">
    <name type="scientific">Temperatibacter marinus</name>
    <dbReference type="NCBI Taxonomy" id="1456591"/>
    <lineage>
        <taxon>Bacteria</taxon>
        <taxon>Pseudomonadati</taxon>
        <taxon>Pseudomonadota</taxon>
        <taxon>Alphaproteobacteria</taxon>
        <taxon>Kordiimonadales</taxon>
        <taxon>Temperatibacteraceae</taxon>
        <taxon>Temperatibacter</taxon>
    </lineage>
</organism>
<accession>A0AA52EG93</accession>
<evidence type="ECO:0000256" key="2">
    <source>
        <dbReference type="SAM" id="SignalP"/>
    </source>
</evidence>
<dbReference type="KEGG" id="tmk:QGN29_10455"/>
<evidence type="ECO:0000256" key="1">
    <source>
        <dbReference type="SAM" id="MobiDB-lite"/>
    </source>
</evidence>